<evidence type="ECO:0000313" key="3">
    <source>
        <dbReference type="Proteomes" id="UP000315226"/>
    </source>
</evidence>
<keyword evidence="1" id="KW-0812">Transmembrane</keyword>
<evidence type="ECO:0000256" key="1">
    <source>
        <dbReference type="SAM" id="Phobius"/>
    </source>
</evidence>
<keyword evidence="1" id="KW-1133">Transmembrane helix</keyword>
<gene>
    <name evidence="2" type="ORF">SGA01_28350</name>
</gene>
<dbReference type="AlphaFoldDB" id="A0A4Y3RN27"/>
<evidence type="ECO:0000313" key="2">
    <source>
        <dbReference type="EMBL" id="GEB57230.1"/>
    </source>
</evidence>
<name>A0A4Y3RN27_9ACTN</name>
<protein>
    <submittedName>
        <fullName evidence="2">Uncharacterized protein</fullName>
    </submittedName>
</protein>
<sequence length="128" mass="14364">MVISEDLLWDAADKGTLTVPRLLRTAVTAGCAALFVLALWANSDATWAACAGAAYVLAEIAYRVWDRRRLVEVRIVVDSAKLRLRPYGERVLFGRPGRPLEVTTWRRTCPRARIREIDAWRGMPGVPD</sequence>
<dbReference type="RefSeq" id="WP_141296832.1">
    <property type="nucleotide sequence ID" value="NZ_BJMN01000016.1"/>
</dbReference>
<dbReference type="Proteomes" id="UP000315226">
    <property type="component" value="Unassembled WGS sequence"/>
</dbReference>
<feature type="transmembrane region" description="Helical" evidence="1">
    <location>
        <begin position="22"/>
        <end position="40"/>
    </location>
</feature>
<dbReference type="OrthoDB" id="4215286at2"/>
<reference evidence="2 3" key="1">
    <citation type="submission" date="2019-06" db="EMBL/GenBank/DDBJ databases">
        <title>Whole genome shotgun sequence of Streptomyces gardneri NBRC 12865.</title>
        <authorList>
            <person name="Hosoyama A."/>
            <person name="Uohara A."/>
            <person name="Ohji S."/>
            <person name="Ichikawa N."/>
        </authorList>
    </citation>
    <scope>NUCLEOTIDE SEQUENCE [LARGE SCALE GENOMIC DNA]</scope>
    <source>
        <strain evidence="2 3">NBRC 12865</strain>
    </source>
</reference>
<accession>A0A4Y3RN27</accession>
<keyword evidence="1" id="KW-0472">Membrane</keyword>
<keyword evidence="3" id="KW-1185">Reference proteome</keyword>
<feature type="transmembrane region" description="Helical" evidence="1">
    <location>
        <begin position="46"/>
        <end position="65"/>
    </location>
</feature>
<proteinExistence type="predicted"/>
<comment type="caution">
    <text evidence="2">The sequence shown here is derived from an EMBL/GenBank/DDBJ whole genome shotgun (WGS) entry which is preliminary data.</text>
</comment>
<dbReference type="EMBL" id="BJMN01000016">
    <property type="protein sequence ID" value="GEB57230.1"/>
    <property type="molecule type" value="Genomic_DNA"/>
</dbReference>
<organism evidence="2 3">
    <name type="scientific">Streptomyces gardneri</name>
    <dbReference type="NCBI Taxonomy" id="66892"/>
    <lineage>
        <taxon>Bacteria</taxon>
        <taxon>Bacillati</taxon>
        <taxon>Actinomycetota</taxon>
        <taxon>Actinomycetes</taxon>
        <taxon>Kitasatosporales</taxon>
        <taxon>Streptomycetaceae</taxon>
        <taxon>Streptomyces</taxon>
    </lineage>
</organism>